<proteinExistence type="predicted"/>
<dbReference type="Gene3D" id="2.40.160.20">
    <property type="match status" value="1"/>
</dbReference>
<name>A0A4P9ZEM5_9ASCO</name>
<evidence type="ECO:0000313" key="1">
    <source>
        <dbReference type="EMBL" id="RKP31263.1"/>
    </source>
</evidence>
<evidence type="ECO:0000313" key="2">
    <source>
        <dbReference type="Proteomes" id="UP000268321"/>
    </source>
</evidence>
<dbReference type="AlphaFoldDB" id="A0A4P9ZEM5"/>
<sequence>MAMVLASVENGEISTVKNHFGYEFEVTGIQGFDDITNRGSEQINELDCKLLGKTPEGAGVYVTYYGLIKLHQNVVDVLTKQSMSAPFDESYITCNPRSTLDDLVSDKYRWVTKEEFLNKGRFVRGANGSLYVQYMSTLFARKA</sequence>
<dbReference type="EMBL" id="ML004444">
    <property type="protein sequence ID" value="RKP31263.1"/>
    <property type="molecule type" value="Genomic_DNA"/>
</dbReference>
<dbReference type="OrthoDB" id="2544694at2759"/>
<protein>
    <submittedName>
        <fullName evidence="1">Uncharacterized protein</fullName>
    </submittedName>
</protein>
<dbReference type="Pfam" id="PF11578">
    <property type="entry name" value="DUF3237"/>
    <property type="match status" value="1"/>
</dbReference>
<organism evidence="1 2">
    <name type="scientific">Metschnikowia bicuspidata</name>
    <dbReference type="NCBI Taxonomy" id="27322"/>
    <lineage>
        <taxon>Eukaryota</taxon>
        <taxon>Fungi</taxon>
        <taxon>Dikarya</taxon>
        <taxon>Ascomycota</taxon>
        <taxon>Saccharomycotina</taxon>
        <taxon>Pichiomycetes</taxon>
        <taxon>Metschnikowiaceae</taxon>
        <taxon>Metschnikowia</taxon>
    </lineage>
</organism>
<dbReference type="Proteomes" id="UP000268321">
    <property type="component" value="Unassembled WGS sequence"/>
</dbReference>
<accession>A0A4P9ZEM5</accession>
<reference evidence="2" key="1">
    <citation type="journal article" date="2018" name="Nat. Microbiol.">
        <title>Leveraging single-cell genomics to expand the fungal tree of life.</title>
        <authorList>
            <person name="Ahrendt S.R."/>
            <person name="Quandt C.A."/>
            <person name="Ciobanu D."/>
            <person name="Clum A."/>
            <person name="Salamov A."/>
            <person name="Andreopoulos B."/>
            <person name="Cheng J.F."/>
            <person name="Woyke T."/>
            <person name="Pelin A."/>
            <person name="Henrissat B."/>
            <person name="Reynolds N.K."/>
            <person name="Benny G.L."/>
            <person name="Smith M.E."/>
            <person name="James T.Y."/>
            <person name="Grigoriev I.V."/>
        </authorList>
    </citation>
    <scope>NUCLEOTIDE SEQUENCE [LARGE SCALE GENOMIC DNA]</scope>
    <source>
        <strain evidence="2">Baker2002</strain>
    </source>
</reference>
<keyword evidence="2" id="KW-1185">Reference proteome</keyword>
<gene>
    <name evidence="1" type="ORF">METBISCDRAFT_22578</name>
</gene>